<keyword evidence="1" id="KW-1133">Transmembrane helix</keyword>
<gene>
    <name evidence="2" type="ORF">DIC66_08215</name>
</gene>
<dbReference type="Pfam" id="PF09945">
    <property type="entry name" value="DUF2177"/>
    <property type="match status" value="1"/>
</dbReference>
<feature type="transmembrane region" description="Helical" evidence="1">
    <location>
        <begin position="111"/>
        <end position="129"/>
    </location>
</feature>
<reference evidence="2 3" key="1">
    <citation type="submission" date="2018-05" db="EMBL/GenBank/DDBJ databases">
        <title>Rhodoferax soyangensis sp.nov., isolated from an oligotrophic freshwater lake.</title>
        <authorList>
            <person name="Park M."/>
        </authorList>
    </citation>
    <scope>NUCLEOTIDE SEQUENCE [LARGE SCALE GENOMIC DNA]</scope>
    <source>
        <strain evidence="2 3">IMCC26218</strain>
    </source>
</reference>
<dbReference type="RefSeq" id="WP_117175994.1">
    <property type="nucleotide sequence ID" value="NZ_QFZK01000004.1"/>
</dbReference>
<sequence length="132" mass="14220">MTKYLAAYAAATLLMLTLDGLWLGLLAKDFYQQGLGHLMAESPRWGPALLFYALYPLGLLVFAVLPAGQDTGLAPALLRGALFGLMAYATYDLSNLATLKDWPVLVSVVDVAWGAFASCLATLAARLAYDRF</sequence>
<accession>A0A3E1RD19</accession>
<keyword evidence="1" id="KW-0812">Transmembrane</keyword>
<protein>
    <submittedName>
        <fullName evidence="2">DUF2177 domain-containing protein</fullName>
    </submittedName>
</protein>
<dbReference type="AlphaFoldDB" id="A0A3E1RD19"/>
<dbReference type="Proteomes" id="UP000260665">
    <property type="component" value="Unassembled WGS sequence"/>
</dbReference>
<dbReference type="EMBL" id="QFZK01000004">
    <property type="protein sequence ID" value="RFO97121.1"/>
    <property type="molecule type" value="Genomic_DNA"/>
</dbReference>
<proteinExistence type="predicted"/>
<feature type="transmembrane region" description="Helical" evidence="1">
    <location>
        <begin position="5"/>
        <end position="25"/>
    </location>
</feature>
<evidence type="ECO:0000313" key="3">
    <source>
        <dbReference type="Proteomes" id="UP000260665"/>
    </source>
</evidence>
<organism evidence="2 3">
    <name type="scientific">Rhodoferax lacus</name>
    <dbReference type="NCBI Taxonomy" id="2184758"/>
    <lineage>
        <taxon>Bacteria</taxon>
        <taxon>Pseudomonadati</taxon>
        <taxon>Pseudomonadota</taxon>
        <taxon>Betaproteobacteria</taxon>
        <taxon>Burkholderiales</taxon>
        <taxon>Comamonadaceae</taxon>
        <taxon>Rhodoferax</taxon>
    </lineage>
</organism>
<keyword evidence="1" id="KW-0472">Membrane</keyword>
<comment type="caution">
    <text evidence="2">The sequence shown here is derived from an EMBL/GenBank/DDBJ whole genome shotgun (WGS) entry which is preliminary data.</text>
</comment>
<feature type="transmembrane region" description="Helical" evidence="1">
    <location>
        <begin position="72"/>
        <end position="91"/>
    </location>
</feature>
<keyword evidence="3" id="KW-1185">Reference proteome</keyword>
<evidence type="ECO:0000256" key="1">
    <source>
        <dbReference type="SAM" id="Phobius"/>
    </source>
</evidence>
<dbReference type="InterPro" id="IPR018687">
    <property type="entry name" value="DUF2177_membr"/>
</dbReference>
<name>A0A3E1RD19_9BURK</name>
<dbReference type="OrthoDB" id="166547at2"/>
<feature type="transmembrane region" description="Helical" evidence="1">
    <location>
        <begin position="45"/>
        <end position="65"/>
    </location>
</feature>
<evidence type="ECO:0000313" key="2">
    <source>
        <dbReference type="EMBL" id="RFO97121.1"/>
    </source>
</evidence>